<dbReference type="AlphaFoldDB" id="A0A428Z1J9"/>
<dbReference type="PIRSF" id="PIRSF016184">
    <property type="entry name" value="PhzC_PhzF"/>
    <property type="match status" value="1"/>
</dbReference>
<dbReference type="OrthoDB" id="9788221at2"/>
<sequence>MRIRIIDAFTDQPFRGNPAAVCLLEDTWPDEDWMRRVAAEMNLSETAFAHPVDDSDADYALRWFTPEVETDLCGHATLATAHALHQDRGAPATVRFATRSGILVAQSFDDGTITLDFPAATITDSAAPDGLADALGAQPVATYQTGALGDLLVVLSDEDTVRGLRPDLASIARIEQEYGIRGVIVTAESADYDFVSRFFAPKDGIPEDPVTGSAHTALAPYWAQRTGRTSLVGLQASKRTGVVRTEVHGDRVHLTGHAVTVLDGFLQIASKAVAGSVSGGPAGSHSPS</sequence>
<gene>
    <name evidence="4" type="ORF">DMH04_33200</name>
</gene>
<evidence type="ECO:0000256" key="3">
    <source>
        <dbReference type="PIRSR" id="PIRSR016184-1"/>
    </source>
</evidence>
<evidence type="ECO:0000256" key="2">
    <source>
        <dbReference type="ARBA" id="ARBA00023235"/>
    </source>
</evidence>
<keyword evidence="2" id="KW-0413">Isomerase</keyword>
<dbReference type="GO" id="GO:0016853">
    <property type="term" value="F:isomerase activity"/>
    <property type="evidence" value="ECO:0007669"/>
    <property type="project" value="UniProtKB-KW"/>
</dbReference>
<accession>A0A428Z1J9</accession>
<feature type="active site" evidence="3">
    <location>
        <position position="45"/>
    </location>
</feature>
<evidence type="ECO:0000313" key="4">
    <source>
        <dbReference type="EMBL" id="RSM78713.1"/>
    </source>
</evidence>
<name>A0A428Z1J9_KIBAR</name>
<reference evidence="4 5" key="1">
    <citation type="submission" date="2018-05" db="EMBL/GenBank/DDBJ databases">
        <title>Evolution of GPA BGCs.</title>
        <authorList>
            <person name="Waglechner N."/>
            <person name="Wright G.D."/>
        </authorList>
    </citation>
    <scope>NUCLEOTIDE SEQUENCE [LARGE SCALE GENOMIC DNA]</scope>
    <source>
        <strain evidence="4 5">A82846</strain>
    </source>
</reference>
<comment type="similarity">
    <text evidence="1">Belongs to the PhzF family.</text>
</comment>
<dbReference type="Pfam" id="PF02567">
    <property type="entry name" value="PhzC-PhzF"/>
    <property type="match status" value="1"/>
</dbReference>
<dbReference type="Proteomes" id="UP000287547">
    <property type="component" value="Unassembled WGS sequence"/>
</dbReference>
<dbReference type="PANTHER" id="PTHR13774">
    <property type="entry name" value="PHENAZINE BIOSYNTHESIS PROTEIN"/>
    <property type="match status" value="1"/>
</dbReference>
<proteinExistence type="inferred from homology"/>
<dbReference type="NCBIfam" id="TIGR00654">
    <property type="entry name" value="PhzF_family"/>
    <property type="match status" value="1"/>
</dbReference>
<evidence type="ECO:0000256" key="1">
    <source>
        <dbReference type="ARBA" id="ARBA00008270"/>
    </source>
</evidence>
<dbReference type="PANTHER" id="PTHR13774:SF17">
    <property type="entry name" value="PHENAZINE BIOSYNTHESIS-LIKE DOMAIN-CONTAINING PROTEIN"/>
    <property type="match status" value="1"/>
</dbReference>
<dbReference type="RefSeq" id="WP_063758543.1">
    <property type="nucleotide sequence ID" value="NZ_QHKI01000035.1"/>
</dbReference>
<dbReference type="GO" id="GO:0005737">
    <property type="term" value="C:cytoplasm"/>
    <property type="evidence" value="ECO:0007669"/>
    <property type="project" value="TreeGrafter"/>
</dbReference>
<dbReference type="EMBL" id="QHKI01000035">
    <property type="protein sequence ID" value="RSM78713.1"/>
    <property type="molecule type" value="Genomic_DNA"/>
</dbReference>
<dbReference type="Gene3D" id="3.10.310.10">
    <property type="entry name" value="Diaminopimelate Epimerase, Chain A, domain 1"/>
    <property type="match status" value="2"/>
</dbReference>
<dbReference type="SUPFAM" id="SSF54506">
    <property type="entry name" value="Diaminopimelate epimerase-like"/>
    <property type="match status" value="1"/>
</dbReference>
<protein>
    <submittedName>
        <fullName evidence="4">PhzF family phenazine biosynthesis protein</fullName>
    </submittedName>
</protein>
<dbReference type="InterPro" id="IPR003719">
    <property type="entry name" value="Phenazine_PhzF-like"/>
</dbReference>
<evidence type="ECO:0000313" key="5">
    <source>
        <dbReference type="Proteomes" id="UP000287547"/>
    </source>
</evidence>
<comment type="caution">
    <text evidence="4">The sequence shown here is derived from an EMBL/GenBank/DDBJ whole genome shotgun (WGS) entry which is preliminary data.</text>
</comment>
<organism evidence="4 5">
    <name type="scientific">Kibdelosporangium aridum</name>
    <dbReference type="NCBI Taxonomy" id="2030"/>
    <lineage>
        <taxon>Bacteria</taxon>
        <taxon>Bacillati</taxon>
        <taxon>Actinomycetota</taxon>
        <taxon>Actinomycetes</taxon>
        <taxon>Pseudonocardiales</taxon>
        <taxon>Pseudonocardiaceae</taxon>
        <taxon>Kibdelosporangium</taxon>
    </lineage>
</organism>